<evidence type="ECO:0000256" key="1">
    <source>
        <dbReference type="ARBA" id="ARBA00005361"/>
    </source>
</evidence>
<evidence type="ECO:0000313" key="6">
    <source>
        <dbReference type="Proteomes" id="UP000663870"/>
    </source>
</evidence>
<dbReference type="EMBL" id="CAJNOL010001807">
    <property type="protein sequence ID" value="CAF1421798.1"/>
    <property type="molecule type" value="Genomic_DNA"/>
</dbReference>
<dbReference type="PANTHER" id="PTHR21255">
    <property type="entry name" value="T-COMPLEX-ASSOCIATED-TESTIS-EXPRESSED 1/ DYNEIN LIGHT CHAIN"/>
    <property type="match status" value="1"/>
</dbReference>
<evidence type="ECO:0000256" key="2">
    <source>
        <dbReference type="SAM" id="MobiDB-lite"/>
    </source>
</evidence>
<comment type="similarity">
    <text evidence="1">Belongs to the dynein light chain Tctex-type family.</text>
</comment>
<dbReference type="EMBL" id="CAJNOH010000085">
    <property type="protein sequence ID" value="CAF0854219.1"/>
    <property type="molecule type" value="Genomic_DNA"/>
</dbReference>
<feature type="region of interest" description="Disordered" evidence="2">
    <location>
        <begin position="1"/>
        <end position="22"/>
    </location>
</feature>
<name>A0A813WQS5_9BILA</name>
<evidence type="ECO:0000313" key="3">
    <source>
        <dbReference type="EMBL" id="CAF0854219.1"/>
    </source>
</evidence>
<gene>
    <name evidence="4" type="ORF">JXQ802_LOCUS35898</name>
    <name evidence="3" type="ORF">PYM288_LOCUS7216</name>
</gene>
<evidence type="ECO:0000313" key="5">
    <source>
        <dbReference type="Proteomes" id="UP000663854"/>
    </source>
</evidence>
<dbReference type="GO" id="GO:0005737">
    <property type="term" value="C:cytoplasm"/>
    <property type="evidence" value="ECO:0007669"/>
    <property type="project" value="TreeGrafter"/>
</dbReference>
<evidence type="ECO:0000313" key="4">
    <source>
        <dbReference type="EMBL" id="CAF1421798.1"/>
    </source>
</evidence>
<dbReference type="Gene3D" id="3.30.1140.40">
    <property type="entry name" value="Tctex-1"/>
    <property type="match status" value="1"/>
</dbReference>
<dbReference type="GO" id="GO:0045505">
    <property type="term" value="F:dynein intermediate chain binding"/>
    <property type="evidence" value="ECO:0007669"/>
    <property type="project" value="TreeGrafter"/>
</dbReference>
<keyword evidence="6" id="KW-1185">Reference proteome</keyword>
<dbReference type="InterPro" id="IPR038586">
    <property type="entry name" value="Tctex-1-like_sf"/>
</dbReference>
<dbReference type="GO" id="GO:0005868">
    <property type="term" value="C:cytoplasmic dynein complex"/>
    <property type="evidence" value="ECO:0007669"/>
    <property type="project" value="TreeGrafter"/>
</dbReference>
<dbReference type="AlphaFoldDB" id="A0A813WQS5"/>
<dbReference type="PANTHER" id="PTHR21255:SF65">
    <property type="entry name" value="TCTEX1 DOMAIN-CONTAINING PROTEIN 2"/>
    <property type="match status" value="1"/>
</dbReference>
<dbReference type="InterPro" id="IPR005334">
    <property type="entry name" value="Tctex-1-like"/>
</dbReference>
<comment type="caution">
    <text evidence="3">The sequence shown here is derived from an EMBL/GenBank/DDBJ whole genome shotgun (WGS) entry which is preliminary data.</text>
</comment>
<sequence length="194" mass="22354">MTDLNIAIENSSADVRSSETHGYKSRNTLQRNSILISNTGGNTGTNTSRNFAALQQHRQSSSNSFSRSVHERRFIRYENTYRMEPDDEHKVDLVRIRHVTTSVIETVIAGYKYDANQAQQFAVALADLIRNQMKQLPFPRYKIVTQVCIGEKKGQDLRITSRCIWSRKQDCHITITKETPDVYVTVTIFFIYTE</sequence>
<reference evidence="3" key="1">
    <citation type="submission" date="2021-02" db="EMBL/GenBank/DDBJ databases">
        <authorList>
            <person name="Nowell W R."/>
        </authorList>
    </citation>
    <scope>NUCLEOTIDE SEQUENCE</scope>
</reference>
<dbReference type="CDD" id="cd21451">
    <property type="entry name" value="DLC-like_TCTEX1D"/>
    <property type="match status" value="1"/>
</dbReference>
<dbReference type="Pfam" id="PF03645">
    <property type="entry name" value="Tctex-1"/>
    <property type="match status" value="1"/>
</dbReference>
<organism evidence="3 5">
    <name type="scientific">Rotaria sordida</name>
    <dbReference type="NCBI Taxonomy" id="392033"/>
    <lineage>
        <taxon>Eukaryota</taxon>
        <taxon>Metazoa</taxon>
        <taxon>Spiralia</taxon>
        <taxon>Gnathifera</taxon>
        <taxon>Rotifera</taxon>
        <taxon>Eurotatoria</taxon>
        <taxon>Bdelloidea</taxon>
        <taxon>Philodinida</taxon>
        <taxon>Philodinidae</taxon>
        <taxon>Rotaria</taxon>
    </lineage>
</organism>
<accession>A0A813WQS5</accession>
<dbReference type="Proteomes" id="UP000663870">
    <property type="component" value="Unassembled WGS sequence"/>
</dbReference>
<evidence type="ECO:0008006" key="7">
    <source>
        <dbReference type="Google" id="ProtNLM"/>
    </source>
</evidence>
<dbReference type="Proteomes" id="UP000663854">
    <property type="component" value="Unassembled WGS sequence"/>
</dbReference>
<protein>
    <recommendedName>
        <fullName evidence="7">Dynein light chain</fullName>
    </recommendedName>
</protein>
<dbReference type="GO" id="GO:0007018">
    <property type="term" value="P:microtubule-based movement"/>
    <property type="evidence" value="ECO:0007669"/>
    <property type="project" value="TreeGrafter"/>
</dbReference>
<proteinExistence type="inferred from homology"/>